<keyword evidence="9" id="KW-0807">Transducer</keyword>
<proteinExistence type="predicted"/>
<evidence type="ECO:0000256" key="7">
    <source>
        <dbReference type="ARBA" id="ARBA00023136"/>
    </source>
</evidence>
<organism evidence="12 13">
    <name type="scientific">Tenebrio molitor</name>
    <name type="common">Yellow mealworm beetle</name>
    <dbReference type="NCBI Taxonomy" id="7067"/>
    <lineage>
        <taxon>Eukaryota</taxon>
        <taxon>Metazoa</taxon>
        <taxon>Ecdysozoa</taxon>
        <taxon>Arthropoda</taxon>
        <taxon>Hexapoda</taxon>
        <taxon>Insecta</taxon>
        <taxon>Pterygota</taxon>
        <taxon>Neoptera</taxon>
        <taxon>Endopterygota</taxon>
        <taxon>Coleoptera</taxon>
        <taxon>Polyphaga</taxon>
        <taxon>Cucujiformia</taxon>
        <taxon>Tenebrionidae</taxon>
        <taxon>Tenebrio</taxon>
    </lineage>
</organism>
<evidence type="ECO:0000256" key="11">
    <source>
        <dbReference type="SAM" id="Phobius"/>
    </source>
</evidence>
<keyword evidence="3" id="KW-0716">Sensory transduction</keyword>
<dbReference type="GO" id="GO:0005549">
    <property type="term" value="F:odorant binding"/>
    <property type="evidence" value="ECO:0007669"/>
    <property type="project" value="InterPro"/>
</dbReference>
<keyword evidence="2" id="KW-1003">Cell membrane</keyword>
<evidence type="ECO:0000256" key="2">
    <source>
        <dbReference type="ARBA" id="ARBA00022475"/>
    </source>
</evidence>
<evidence type="ECO:0000256" key="6">
    <source>
        <dbReference type="ARBA" id="ARBA00022989"/>
    </source>
</evidence>
<dbReference type="Proteomes" id="UP000719412">
    <property type="component" value="Unassembled WGS sequence"/>
</dbReference>
<feature type="transmembrane region" description="Helical" evidence="11">
    <location>
        <begin position="80"/>
        <end position="99"/>
    </location>
</feature>
<feature type="region of interest" description="Disordered" evidence="10">
    <location>
        <begin position="167"/>
        <end position="190"/>
    </location>
</feature>
<dbReference type="GO" id="GO:0007165">
    <property type="term" value="P:signal transduction"/>
    <property type="evidence" value="ECO:0007669"/>
    <property type="project" value="UniProtKB-KW"/>
</dbReference>
<evidence type="ECO:0000256" key="8">
    <source>
        <dbReference type="ARBA" id="ARBA00023170"/>
    </source>
</evidence>
<keyword evidence="5" id="KW-0552">Olfaction</keyword>
<feature type="compositionally biased region" description="Polar residues" evidence="10">
    <location>
        <begin position="180"/>
        <end position="190"/>
    </location>
</feature>
<comment type="subcellular location">
    <subcellularLocation>
        <location evidence="1">Cell membrane</location>
        <topology evidence="1">Multi-pass membrane protein</topology>
    </subcellularLocation>
</comment>
<keyword evidence="7 11" id="KW-0472">Membrane</keyword>
<evidence type="ECO:0000256" key="3">
    <source>
        <dbReference type="ARBA" id="ARBA00022606"/>
    </source>
</evidence>
<evidence type="ECO:0000313" key="13">
    <source>
        <dbReference type="Proteomes" id="UP000719412"/>
    </source>
</evidence>
<evidence type="ECO:0000256" key="4">
    <source>
        <dbReference type="ARBA" id="ARBA00022692"/>
    </source>
</evidence>
<reference evidence="12" key="2">
    <citation type="submission" date="2021-08" db="EMBL/GenBank/DDBJ databases">
        <authorList>
            <person name="Eriksson T."/>
        </authorList>
    </citation>
    <scope>NUCLEOTIDE SEQUENCE</scope>
    <source>
        <strain evidence="12">Stoneville</strain>
        <tissue evidence="12">Whole head</tissue>
    </source>
</reference>
<dbReference type="PANTHER" id="PTHR21137:SF35">
    <property type="entry name" value="ODORANT RECEPTOR 19A-RELATED"/>
    <property type="match status" value="1"/>
</dbReference>
<dbReference type="GO" id="GO:0005886">
    <property type="term" value="C:plasma membrane"/>
    <property type="evidence" value="ECO:0007669"/>
    <property type="project" value="UniProtKB-SubCell"/>
</dbReference>
<evidence type="ECO:0000313" key="12">
    <source>
        <dbReference type="EMBL" id="KAH0819763.1"/>
    </source>
</evidence>
<keyword evidence="4 11" id="KW-0812">Transmembrane</keyword>
<keyword evidence="13" id="KW-1185">Reference proteome</keyword>
<feature type="transmembrane region" description="Helical" evidence="11">
    <location>
        <begin position="45"/>
        <end position="68"/>
    </location>
</feature>
<evidence type="ECO:0000256" key="10">
    <source>
        <dbReference type="SAM" id="MobiDB-lite"/>
    </source>
</evidence>
<gene>
    <name evidence="12" type="ORF">GEV33_003028</name>
</gene>
<dbReference type="Pfam" id="PF02949">
    <property type="entry name" value="7tm_6"/>
    <property type="match status" value="1"/>
</dbReference>
<keyword evidence="6 11" id="KW-1133">Transmembrane helix</keyword>
<dbReference type="GO" id="GO:0004984">
    <property type="term" value="F:olfactory receptor activity"/>
    <property type="evidence" value="ECO:0007669"/>
    <property type="project" value="InterPro"/>
</dbReference>
<dbReference type="InterPro" id="IPR004117">
    <property type="entry name" value="7tm6_olfct_rcpt"/>
</dbReference>
<protein>
    <submittedName>
        <fullName evidence="12">Uncharacterized protein</fullName>
    </submittedName>
</protein>
<name>A0A8J6HT55_TENMO</name>
<evidence type="ECO:0000256" key="9">
    <source>
        <dbReference type="ARBA" id="ARBA00023224"/>
    </source>
</evidence>
<comment type="caution">
    <text evidence="12">The sequence shown here is derived from an EMBL/GenBank/DDBJ whole genome shotgun (WGS) entry which is preliminary data.</text>
</comment>
<evidence type="ECO:0000256" key="1">
    <source>
        <dbReference type="ARBA" id="ARBA00004651"/>
    </source>
</evidence>
<dbReference type="AlphaFoldDB" id="A0A8J6HT55"/>
<sequence>MYVGTQCDILCDNLKNIKGADYNKKLIICIQHHKIIVEFAKDCNIFFNMMVLGQFFVTSMSAGLAMFQLTLVPQFSSECYFLLFYVGSITVQIFVYCWFGNEVEFKVNSGLTPGLAPGRLRGWLRVDSGSAPSQLRVDSGVDTGLITGSTPGRLPVDSWVGTASTPGLAPGRLGIDSESIPGSSLGSTPG</sequence>
<accession>A0A8J6HT55</accession>
<dbReference type="PANTHER" id="PTHR21137">
    <property type="entry name" value="ODORANT RECEPTOR"/>
    <property type="match status" value="1"/>
</dbReference>
<evidence type="ECO:0000256" key="5">
    <source>
        <dbReference type="ARBA" id="ARBA00022725"/>
    </source>
</evidence>
<reference evidence="12" key="1">
    <citation type="journal article" date="2020" name="J Insects Food Feed">
        <title>The yellow mealworm (Tenebrio molitor) genome: a resource for the emerging insects as food and feed industry.</title>
        <authorList>
            <person name="Eriksson T."/>
            <person name="Andere A."/>
            <person name="Kelstrup H."/>
            <person name="Emery V."/>
            <person name="Picard C."/>
        </authorList>
    </citation>
    <scope>NUCLEOTIDE SEQUENCE</scope>
    <source>
        <strain evidence="12">Stoneville</strain>
        <tissue evidence="12">Whole head</tissue>
    </source>
</reference>
<keyword evidence="8" id="KW-0675">Receptor</keyword>
<dbReference type="EMBL" id="JABDTM020013778">
    <property type="protein sequence ID" value="KAH0819763.1"/>
    <property type="molecule type" value="Genomic_DNA"/>
</dbReference>